<sequence length="107" mass="12107">MEKYTAVFKFPINFHSNSEQAMSLRSATPETHPDRFGVTLICVINNTVYWKQPKHFVGVINLRTKGGKWVESPLNAPVRERCDTVTKKILEHLGAVPASFRGAPRLK</sequence>
<dbReference type="EMBL" id="HG803186">
    <property type="protein sequence ID" value="CDM12463.1"/>
    <property type="molecule type" value="Genomic_DNA"/>
</dbReference>
<evidence type="ECO:0000313" key="1">
    <source>
        <dbReference type="EMBL" id="CDM12463.1"/>
    </source>
</evidence>
<reference evidence="1" key="1">
    <citation type="journal article" date="2014" name="Genome Announc.">
        <title>Complete Nucleotide Sequence of pVv01, a P1-Like Plasmid Prophage of Vibrio vulnificus.</title>
        <authorList>
            <person name="Hammerl J.A."/>
            <person name="Klevanskaa K."/>
            <person name="Strauch E."/>
            <person name="Hertwig S."/>
        </authorList>
    </citation>
    <scope>NUCLEOTIDE SEQUENCE</scope>
    <source>
        <strain evidence="1">48/10</strain>
    </source>
</reference>
<keyword evidence="1" id="KW-0614">Plasmid</keyword>
<reference evidence="1" key="2">
    <citation type="submission" date="2014-01" db="EMBL/GenBank/DDBJ databases">
        <authorList>
            <person name="Hammerl J."/>
        </authorList>
    </citation>
    <scope>NUCLEOTIDE SEQUENCE</scope>
    <source>
        <strain evidence="1">48/10</strain>
        <plasmid evidence="1">p48/10</plasmid>
    </source>
</reference>
<protein>
    <submittedName>
        <fullName evidence="1">Uncharacterized protein</fullName>
    </submittedName>
</protein>
<name>A0AAI8ZLF2_VIBVL</name>
<geneLocation type="plasmid" evidence="1">
    <name>p48/10</name>
</geneLocation>
<organism evidence="1">
    <name type="scientific">Vibrio vulnificus</name>
    <dbReference type="NCBI Taxonomy" id="672"/>
    <lineage>
        <taxon>Bacteria</taxon>
        <taxon>Pseudomonadati</taxon>
        <taxon>Pseudomonadota</taxon>
        <taxon>Gammaproteobacteria</taxon>
        <taxon>Vibrionales</taxon>
        <taxon>Vibrionaceae</taxon>
        <taxon>Vibrio</taxon>
    </lineage>
</organism>
<dbReference type="RefSeq" id="WP_032071985.1">
    <property type="nucleotide sequence ID" value="NC_025128.1"/>
</dbReference>
<accession>A0AAI8ZLF2</accession>
<proteinExistence type="predicted"/>
<dbReference type="AlphaFoldDB" id="A0AAI8ZLF2"/>